<dbReference type="EMBL" id="NEVT01000006">
    <property type="protein sequence ID" value="OZI76568.1"/>
    <property type="molecule type" value="Genomic_DNA"/>
</dbReference>
<keyword evidence="1" id="KW-1133">Transmembrane helix</keyword>
<protein>
    <submittedName>
        <fullName evidence="2">DUF2214 domain-containing protein</fullName>
    </submittedName>
</protein>
<keyword evidence="3" id="KW-1185">Reference proteome</keyword>
<feature type="transmembrane region" description="Helical" evidence="1">
    <location>
        <begin position="94"/>
        <end position="113"/>
    </location>
</feature>
<evidence type="ECO:0000313" key="2">
    <source>
        <dbReference type="EMBL" id="OZI76568.1"/>
    </source>
</evidence>
<evidence type="ECO:0000256" key="1">
    <source>
        <dbReference type="SAM" id="Phobius"/>
    </source>
</evidence>
<proteinExistence type="predicted"/>
<keyword evidence="1" id="KW-0812">Transmembrane</keyword>
<gene>
    <name evidence="2" type="ORF">CAL24_15745</name>
</gene>
<reference evidence="3" key="1">
    <citation type="submission" date="2017-05" db="EMBL/GenBank/DDBJ databases">
        <title>Complete and WGS of Bordetella genogroups.</title>
        <authorList>
            <person name="Spilker T."/>
            <person name="Lipuma J."/>
        </authorList>
    </citation>
    <scope>NUCLEOTIDE SEQUENCE [LARGE SCALE GENOMIC DNA]</scope>
    <source>
        <strain evidence="3">AU8256</strain>
    </source>
</reference>
<dbReference type="RefSeq" id="WP_094807161.1">
    <property type="nucleotide sequence ID" value="NZ_NEVT01000006.1"/>
</dbReference>
<feature type="transmembrane region" description="Helical" evidence="1">
    <location>
        <begin position="133"/>
        <end position="153"/>
    </location>
</feature>
<dbReference type="AlphaFoldDB" id="A0A261VR19"/>
<accession>A0A261VR19</accession>
<organism evidence="2 3">
    <name type="scientific">Bordetella genomosp. 2</name>
    <dbReference type="NCBI Taxonomy" id="1983456"/>
    <lineage>
        <taxon>Bacteria</taxon>
        <taxon>Pseudomonadati</taxon>
        <taxon>Pseudomonadota</taxon>
        <taxon>Betaproteobacteria</taxon>
        <taxon>Burkholderiales</taxon>
        <taxon>Alcaligenaceae</taxon>
        <taxon>Bordetella</taxon>
    </lineage>
</organism>
<evidence type="ECO:0000313" key="3">
    <source>
        <dbReference type="Proteomes" id="UP000215633"/>
    </source>
</evidence>
<keyword evidence="1" id="KW-0472">Membrane</keyword>
<dbReference type="Proteomes" id="UP000215633">
    <property type="component" value="Unassembled WGS sequence"/>
</dbReference>
<name>A0A261VR19_9BORD</name>
<feature type="transmembrane region" description="Helical" evidence="1">
    <location>
        <begin position="20"/>
        <end position="42"/>
    </location>
</feature>
<sequence>MALEWLSALPHATLLRQSDIAYLLVNAAHIGAIGLLFGAIAALDLRLLGAARAVPLAAAGPYLARLAAGGLLLALLSGLWLFSVQPGEYLSNRAFLAKLGLVALGVANAAWLHAGPYWRRTLAGGPVPGGAQLHAALSLGLWAGAIVAGRWIGFL</sequence>
<comment type="caution">
    <text evidence="2">The sequence shown here is derived from an EMBL/GenBank/DDBJ whole genome shotgun (WGS) entry which is preliminary data.</text>
</comment>
<feature type="transmembrane region" description="Helical" evidence="1">
    <location>
        <begin position="62"/>
        <end position="82"/>
    </location>
</feature>